<dbReference type="GeneID" id="39876161"/>
<dbReference type="VEuPathDB" id="PiroplasmaDB:BOVATA_038840"/>
<dbReference type="Proteomes" id="UP000236319">
    <property type="component" value="Unassembled WGS sequence"/>
</dbReference>
<evidence type="ECO:0000313" key="1">
    <source>
        <dbReference type="EMBL" id="GBE62391.1"/>
    </source>
</evidence>
<proteinExistence type="predicted"/>
<name>A0A2H6KHE2_9APIC</name>
<dbReference type="RefSeq" id="XP_028868634.1">
    <property type="nucleotide sequence ID" value="XM_029012801.1"/>
</dbReference>
<comment type="caution">
    <text evidence="1">The sequence shown here is derived from an EMBL/GenBank/DDBJ whole genome shotgun (WGS) entry which is preliminary data.</text>
</comment>
<reference evidence="1 2" key="1">
    <citation type="journal article" date="2017" name="BMC Genomics">
        <title>Whole-genome assembly of Babesia ovata and comparative genomics between closely related pathogens.</title>
        <authorList>
            <person name="Yamagishi J."/>
            <person name="Asada M."/>
            <person name="Hakimi H."/>
            <person name="Tanaka T.Q."/>
            <person name="Sugimoto C."/>
            <person name="Kawazu S."/>
        </authorList>
    </citation>
    <scope>NUCLEOTIDE SEQUENCE [LARGE SCALE GENOMIC DNA]</scope>
    <source>
        <strain evidence="1 2">Miyake</strain>
    </source>
</reference>
<organism evidence="1 2">
    <name type="scientific">Babesia ovata</name>
    <dbReference type="NCBI Taxonomy" id="189622"/>
    <lineage>
        <taxon>Eukaryota</taxon>
        <taxon>Sar</taxon>
        <taxon>Alveolata</taxon>
        <taxon>Apicomplexa</taxon>
        <taxon>Aconoidasida</taxon>
        <taxon>Piroplasmida</taxon>
        <taxon>Babesiidae</taxon>
        <taxon>Babesia</taxon>
    </lineage>
</organism>
<dbReference type="EMBL" id="BDSA01000004">
    <property type="protein sequence ID" value="GBE62391.1"/>
    <property type="molecule type" value="Genomic_DNA"/>
</dbReference>
<keyword evidence="2" id="KW-1185">Reference proteome</keyword>
<accession>A0A2H6KHE2</accession>
<evidence type="ECO:0000313" key="2">
    <source>
        <dbReference type="Proteomes" id="UP000236319"/>
    </source>
</evidence>
<protein>
    <submittedName>
        <fullName evidence="1">Phosphocarrier HPr, putative</fullName>
    </submittedName>
</protein>
<gene>
    <name evidence="1" type="ORF">BOVATA_038840</name>
</gene>
<dbReference type="AlphaFoldDB" id="A0A2H6KHE2"/>
<sequence length="108" mass="12500">MKQLVRAAPGFINRPCPPIYQSIHRDSLDILRNGDCVLSVVSAWKCVLRMFHIGCGREKELKVSLFDIVDSNDEADALKRMYEQFKPICSSCFTMCLWARKVVERYLQ</sequence>